<feature type="transmembrane region" description="Helical" evidence="10">
    <location>
        <begin position="20"/>
        <end position="42"/>
    </location>
</feature>
<keyword evidence="8 10" id="KW-1133">Transmembrane helix</keyword>
<comment type="similarity">
    <text evidence="3 10">Belongs to the FliL family.</text>
</comment>
<dbReference type="GO" id="GO:0071978">
    <property type="term" value="P:bacterial-type flagellum-dependent swarming motility"/>
    <property type="evidence" value="ECO:0007669"/>
    <property type="project" value="TreeGrafter"/>
</dbReference>
<dbReference type="RefSeq" id="WP_097062753.1">
    <property type="nucleotide sequence ID" value="NZ_OBMI01000001.1"/>
</dbReference>
<protein>
    <recommendedName>
        <fullName evidence="10">Flagellar protein FliL</fullName>
    </recommendedName>
</protein>
<dbReference type="Proteomes" id="UP000219494">
    <property type="component" value="Unassembled WGS sequence"/>
</dbReference>
<keyword evidence="5 10" id="KW-0145">Chemotaxis</keyword>
<evidence type="ECO:0000256" key="11">
    <source>
        <dbReference type="SAM" id="MobiDB-lite"/>
    </source>
</evidence>
<keyword evidence="7 10" id="KW-0283">Flagellar rotation</keyword>
<keyword evidence="12" id="KW-0966">Cell projection</keyword>
<dbReference type="OrthoDB" id="7058946at2"/>
<comment type="function">
    <text evidence="1 10">Controls the rotational direction of flagella during chemotaxis.</text>
</comment>
<reference evidence="12 13" key="1">
    <citation type="submission" date="2017-07" db="EMBL/GenBank/DDBJ databases">
        <authorList>
            <person name="Sun Z.S."/>
            <person name="Albrecht U."/>
            <person name="Echele G."/>
            <person name="Lee C.C."/>
        </authorList>
    </citation>
    <scope>NUCLEOTIDE SEQUENCE [LARGE SCALE GENOMIC DNA]</scope>
    <source>
        <strain evidence="12 13">CGMCC 1.12672</strain>
    </source>
</reference>
<keyword evidence="9 10" id="KW-0472">Membrane</keyword>
<comment type="subcellular location">
    <subcellularLocation>
        <location evidence="10">Cell inner membrane</location>
    </subcellularLocation>
    <subcellularLocation>
        <location evidence="2">Cell membrane</location>
        <topology evidence="2">Single-pass membrane protein</topology>
    </subcellularLocation>
</comment>
<accession>A0A285QE82</accession>
<keyword evidence="4" id="KW-1003">Cell membrane</keyword>
<dbReference type="InterPro" id="IPR005503">
    <property type="entry name" value="FliL"/>
</dbReference>
<keyword evidence="10" id="KW-0997">Cell inner membrane</keyword>
<dbReference type="EMBL" id="OBMI01000001">
    <property type="protein sequence ID" value="SOB80156.1"/>
    <property type="molecule type" value="Genomic_DNA"/>
</dbReference>
<evidence type="ECO:0000256" key="5">
    <source>
        <dbReference type="ARBA" id="ARBA00022500"/>
    </source>
</evidence>
<evidence type="ECO:0000256" key="8">
    <source>
        <dbReference type="ARBA" id="ARBA00022989"/>
    </source>
</evidence>
<dbReference type="GO" id="GO:0005886">
    <property type="term" value="C:plasma membrane"/>
    <property type="evidence" value="ECO:0007669"/>
    <property type="project" value="UniProtKB-SubCell"/>
</dbReference>
<evidence type="ECO:0000256" key="3">
    <source>
        <dbReference type="ARBA" id="ARBA00008281"/>
    </source>
</evidence>
<evidence type="ECO:0000256" key="6">
    <source>
        <dbReference type="ARBA" id="ARBA00022692"/>
    </source>
</evidence>
<keyword evidence="12" id="KW-0969">Cilium</keyword>
<feature type="compositionally biased region" description="Basic and acidic residues" evidence="11">
    <location>
        <begin position="51"/>
        <end position="85"/>
    </location>
</feature>
<name>A0A285QE82_9SPHN</name>
<keyword evidence="6 10" id="KW-0812">Transmembrane</keyword>
<feature type="region of interest" description="Disordered" evidence="11">
    <location>
        <begin position="49"/>
        <end position="110"/>
    </location>
</feature>
<organism evidence="12 13">
    <name type="scientific">Sphingomonas guangdongensis</name>
    <dbReference type="NCBI Taxonomy" id="1141890"/>
    <lineage>
        <taxon>Bacteria</taxon>
        <taxon>Pseudomonadati</taxon>
        <taxon>Pseudomonadota</taxon>
        <taxon>Alphaproteobacteria</taxon>
        <taxon>Sphingomonadales</taxon>
        <taxon>Sphingomonadaceae</taxon>
        <taxon>Sphingomonas</taxon>
    </lineage>
</organism>
<evidence type="ECO:0000256" key="10">
    <source>
        <dbReference type="RuleBase" id="RU364125"/>
    </source>
</evidence>
<keyword evidence="13" id="KW-1185">Reference proteome</keyword>
<sequence>MSDKKDEAAAPKKKGKLGKLLVLGLGTLLLVGGGVGAGLYAASSGMIGGGGHEKDADADTPKLVPKSEQKRAGADGGEGGDHGGGESEGGESGEKHEGLPTPAGEGGDKYASTYFTMEKDFTSNLKESAHFIQVGLAVSTPYDDRVISNLKTHEIAVRSAVLMTLGDTAEDDIFTNTGKEALQKRLVQSINAVLKQKEGFGGVGNVYFTNFVVQ</sequence>
<dbReference type="AlphaFoldDB" id="A0A285QE82"/>
<evidence type="ECO:0000256" key="7">
    <source>
        <dbReference type="ARBA" id="ARBA00022779"/>
    </source>
</evidence>
<evidence type="ECO:0000313" key="13">
    <source>
        <dbReference type="Proteomes" id="UP000219494"/>
    </source>
</evidence>
<evidence type="ECO:0000256" key="2">
    <source>
        <dbReference type="ARBA" id="ARBA00004162"/>
    </source>
</evidence>
<evidence type="ECO:0000256" key="9">
    <source>
        <dbReference type="ARBA" id="ARBA00023136"/>
    </source>
</evidence>
<evidence type="ECO:0000256" key="4">
    <source>
        <dbReference type="ARBA" id="ARBA00022475"/>
    </source>
</evidence>
<dbReference type="GO" id="GO:0006935">
    <property type="term" value="P:chemotaxis"/>
    <property type="evidence" value="ECO:0007669"/>
    <property type="project" value="UniProtKB-KW"/>
</dbReference>
<evidence type="ECO:0000256" key="1">
    <source>
        <dbReference type="ARBA" id="ARBA00002254"/>
    </source>
</evidence>
<evidence type="ECO:0000313" key="12">
    <source>
        <dbReference type="EMBL" id="SOB80156.1"/>
    </source>
</evidence>
<gene>
    <name evidence="12" type="ORF">SAMN06297144_0917</name>
</gene>
<dbReference type="GO" id="GO:0009425">
    <property type="term" value="C:bacterial-type flagellum basal body"/>
    <property type="evidence" value="ECO:0007669"/>
    <property type="project" value="InterPro"/>
</dbReference>
<dbReference type="PANTHER" id="PTHR35091">
    <property type="entry name" value="FLAGELLAR PROTEIN FLIL"/>
    <property type="match status" value="1"/>
</dbReference>
<dbReference type="Pfam" id="PF03748">
    <property type="entry name" value="FliL"/>
    <property type="match status" value="1"/>
</dbReference>
<dbReference type="PANTHER" id="PTHR35091:SF2">
    <property type="entry name" value="FLAGELLAR PROTEIN FLIL"/>
    <property type="match status" value="1"/>
</dbReference>
<keyword evidence="12" id="KW-0282">Flagellum</keyword>
<proteinExistence type="inferred from homology"/>